<dbReference type="Proteomes" id="UP000268094">
    <property type="component" value="Unassembled WGS sequence"/>
</dbReference>
<dbReference type="GO" id="GO:0008830">
    <property type="term" value="F:dTDP-4-dehydrorhamnose 3,5-epimerase activity"/>
    <property type="evidence" value="ECO:0007669"/>
    <property type="project" value="UniProtKB-UniRule"/>
</dbReference>
<dbReference type="GO" id="GO:0005829">
    <property type="term" value="C:cytosol"/>
    <property type="evidence" value="ECO:0007669"/>
    <property type="project" value="TreeGrafter"/>
</dbReference>
<evidence type="ECO:0000256" key="1">
    <source>
        <dbReference type="ARBA" id="ARBA00001298"/>
    </source>
</evidence>
<evidence type="ECO:0000256" key="3">
    <source>
        <dbReference type="ARBA" id="ARBA00012098"/>
    </source>
</evidence>
<dbReference type="NCBIfam" id="TIGR01221">
    <property type="entry name" value="rmlC"/>
    <property type="match status" value="1"/>
</dbReference>
<dbReference type="Pfam" id="PF00908">
    <property type="entry name" value="dTDP_sugar_isom"/>
    <property type="match status" value="1"/>
</dbReference>
<feature type="site" description="Participates in a stacking interaction with the thymidine ring of dTDP-4-oxo-6-deoxyglucose" evidence="6">
    <location>
        <position position="136"/>
    </location>
</feature>
<evidence type="ECO:0000256" key="2">
    <source>
        <dbReference type="ARBA" id="ARBA00001997"/>
    </source>
</evidence>
<dbReference type="InterPro" id="IPR014710">
    <property type="entry name" value="RmlC-like_jellyroll"/>
</dbReference>
<gene>
    <name evidence="8" type="primary">rfbC</name>
    <name evidence="8" type="ORF">D7V88_15250</name>
</gene>
<proteinExistence type="inferred from homology"/>
<dbReference type="InterPro" id="IPR000888">
    <property type="entry name" value="RmlC-like"/>
</dbReference>
<feature type="active site" description="Proton acceptor" evidence="5">
    <location>
        <position position="61"/>
    </location>
</feature>
<dbReference type="RefSeq" id="WP_120541366.1">
    <property type="nucleotide sequence ID" value="NZ_RAVZ01000090.1"/>
</dbReference>
<dbReference type="GO" id="GO:0019305">
    <property type="term" value="P:dTDP-rhamnose biosynthetic process"/>
    <property type="evidence" value="ECO:0007669"/>
    <property type="project" value="UniProtKB-UniRule"/>
</dbReference>
<dbReference type="EC" id="5.1.3.13" evidence="3 7"/>
<comment type="catalytic activity">
    <reaction evidence="1 7">
        <text>dTDP-4-dehydro-6-deoxy-alpha-D-glucose = dTDP-4-dehydro-beta-L-rhamnose</text>
        <dbReference type="Rhea" id="RHEA:16969"/>
        <dbReference type="ChEBI" id="CHEBI:57649"/>
        <dbReference type="ChEBI" id="CHEBI:62830"/>
        <dbReference type="EC" id="5.1.3.13"/>
    </reaction>
</comment>
<dbReference type="Gene3D" id="2.60.120.10">
    <property type="entry name" value="Jelly Rolls"/>
    <property type="match status" value="1"/>
</dbReference>
<comment type="function">
    <text evidence="2 7">Catalyzes the epimerization of the C3' and C5'positions of dTDP-6-deoxy-D-xylo-4-hexulose, forming dTDP-6-deoxy-L-lyxo-4-hexulose.</text>
</comment>
<comment type="subunit">
    <text evidence="7">Homodimer.</text>
</comment>
<organism evidence="8 9">
    <name type="scientific">Corallococcus terminator</name>
    <dbReference type="NCBI Taxonomy" id="2316733"/>
    <lineage>
        <taxon>Bacteria</taxon>
        <taxon>Pseudomonadati</taxon>
        <taxon>Myxococcota</taxon>
        <taxon>Myxococcia</taxon>
        <taxon>Myxococcales</taxon>
        <taxon>Cystobacterineae</taxon>
        <taxon>Myxococcaceae</taxon>
        <taxon>Corallococcus</taxon>
    </lineage>
</organism>
<comment type="similarity">
    <text evidence="7">Belongs to the dTDP-4-dehydrorhamnose 3,5-epimerase family.</text>
</comment>
<dbReference type="OrthoDB" id="9800680at2"/>
<evidence type="ECO:0000256" key="4">
    <source>
        <dbReference type="ARBA" id="ARBA00019595"/>
    </source>
</evidence>
<protein>
    <recommendedName>
        <fullName evidence="4 7">dTDP-4-dehydrorhamnose 3,5-epimerase</fullName>
        <ecNumber evidence="3 7">5.1.3.13</ecNumber>
    </recommendedName>
    <alternativeName>
        <fullName evidence="7">Thymidine diphospho-4-keto-rhamnose 3,5-epimerase</fullName>
    </alternativeName>
</protein>
<evidence type="ECO:0000313" key="9">
    <source>
        <dbReference type="Proteomes" id="UP000268094"/>
    </source>
</evidence>
<reference evidence="9" key="1">
    <citation type="submission" date="2018-09" db="EMBL/GenBank/DDBJ databases">
        <authorList>
            <person name="Livingstone P.G."/>
            <person name="Whitworth D.E."/>
        </authorList>
    </citation>
    <scope>NUCLEOTIDE SEQUENCE [LARGE SCALE GENOMIC DNA]</scope>
    <source>
        <strain evidence="9">CA054A</strain>
    </source>
</reference>
<comment type="pathway">
    <text evidence="7">Carbohydrate biosynthesis; dTDP-L-rhamnose biosynthesis.</text>
</comment>
<dbReference type="CDD" id="cd00438">
    <property type="entry name" value="cupin_RmlC"/>
    <property type="match status" value="1"/>
</dbReference>
<dbReference type="PANTHER" id="PTHR21047">
    <property type="entry name" value="DTDP-6-DEOXY-D-GLUCOSE-3,5 EPIMERASE"/>
    <property type="match status" value="1"/>
</dbReference>
<dbReference type="PANTHER" id="PTHR21047:SF2">
    <property type="entry name" value="THYMIDINE DIPHOSPHO-4-KETO-RHAMNOSE 3,5-EPIMERASE"/>
    <property type="match status" value="1"/>
</dbReference>
<keyword evidence="7 8" id="KW-0413">Isomerase</keyword>
<dbReference type="UniPathway" id="UPA00124"/>
<dbReference type="AlphaFoldDB" id="A0A3A8J7N0"/>
<evidence type="ECO:0000256" key="6">
    <source>
        <dbReference type="PIRSR" id="PIRSR600888-3"/>
    </source>
</evidence>
<dbReference type="SUPFAM" id="SSF51182">
    <property type="entry name" value="RmlC-like cupins"/>
    <property type="match status" value="1"/>
</dbReference>
<evidence type="ECO:0000256" key="5">
    <source>
        <dbReference type="PIRSR" id="PIRSR600888-1"/>
    </source>
</evidence>
<keyword evidence="9" id="KW-1185">Reference proteome</keyword>
<evidence type="ECO:0000313" key="8">
    <source>
        <dbReference type="EMBL" id="RKG87870.1"/>
    </source>
</evidence>
<sequence length="181" mass="20159">MKVTPLELPEVLLVEPKVFGDDRGFFLESYHSKRYADAGITGPFVQDNLSRSVKGTLRGLHFQEPNAQGKLVQCLSGAVWDVAVDVRRGSPTFGRWVAAELSFENKRQLWVPPGFAHGFCVLSDSADFFYKCTALYSPETERSVHWNDPDLAIPWPVSAPLLSGKDQQAPRLKDAPVLPVF</sequence>
<comment type="caution">
    <text evidence="8">The sequence shown here is derived from an EMBL/GenBank/DDBJ whole genome shotgun (WGS) entry which is preliminary data.</text>
</comment>
<dbReference type="InterPro" id="IPR011051">
    <property type="entry name" value="RmlC_Cupin_sf"/>
</dbReference>
<evidence type="ECO:0000256" key="7">
    <source>
        <dbReference type="RuleBase" id="RU364069"/>
    </source>
</evidence>
<name>A0A3A8J7N0_9BACT</name>
<accession>A0A3A8J7N0</accession>
<feature type="active site" description="Proton donor" evidence="5">
    <location>
        <position position="130"/>
    </location>
</feature>
<dbReference type="GO" id="GO:0000271">
    <property type="term" value="P:polysaccharide biosynthetic process"/>
    <property type="evidence" value="ECO:0007669"/>
    <property type="project" value="TreeGrafter"/>
</dbReference>
<dbReference type="EMBL" id="RAVZ01000090">
    <property type="protein sequence ID" value="RKG87870.1"/>
    <property type="molecule type" value="Genomic_DNA"/>
</dbReference>